<organism evidence="2 3">
    <name type="scientific">Puccinia sorghi</name>
    <dbReference type="NCBI Taxonomy" id="27349"/>
    <lineage>
        <taxon>Eukaryota</taxon>
        <taxon>Fungi</taxon>
        <taxon>Dikarya</taxon>
        <taxon>Basidiomycota</taxon>
        <taxon>Pucciniomycotina</taxon>
        <taxon>Pucciniomycetes</taxon>
        <taxon>Pucciniales</taxon>
        <taxon>Pucciniaceae</taxon>
        <taxon>Puccinia</taxon>
    </lineage>
</organism>
<gene>
    <name evidence="2" type="ORF">VP01_2769g1</name>
</gene>
<dbReference type="Proteomes" id="UP000037035">
    <property type="component" value="Unassembled WGS sequence"/>
</dbReference>
<dbReference type="VEuPathDB" id="FungiDB:VP01_2769g1"/>
<dbReference type="AlphaFoldDB" id="A0A0L6V2W6"/>
<protein>
    <submittedName>
        <fullName evidence="2">Uncharacterized protein</fullName>
    </submittedName>
</protein>
<accession>A0A0L6V2W6</accession>
<dbReference type="EMBL" id="LAVV01007689">
    <property type="protein sequence ID" value="KNZ55098.1"/>
    <property type="molecule type" value="Genomic_DNA"/>
</dbReference>
<reference evidence="2 3" key="1">
    <citation type="submission" date="2015-08" db="EMBL/GenBank/DDBJ databases">
        <title>Next Generation Sequencing and Analysis of the Genome of Puccinia sorghi L Schw, the Causal Agent of Maize Common Rust.</title>
        <authorList>
            <person name="Rochi L."/>
            <person name="Burguener G."/>
            <person name="Darino M."/>
            <person name="Turjanski A."/>
            <person name="Kreff E."/>
            <person name="Dieguez M.J."/>
            <person name="Sacco F."/>
        </authorList>
    </citation>
    <scope>NUCLEOTIDE SEQUENCE [LARGE SCALE GENOMIC DNA]</scope>
    <source>
        <strain evidence="2 3">RO10H11247</strain>
    </source>
</reference>
<feature type="compositionally biased region" description="Polar residues" evidence="1">
    <location>
        <begin position="52"/>
        <end position="71"/>
    </location>
</feature>
<evidence type="ECO:0000313" key="2">
    <source>
        <dbReference type="EMBL" id="KNZ55098.1"/>
    </source>
</evidence>
<feature type="region of interest" description="Disordered" evidence="1">
    <location>
        <begin position="46"/>
        <end position="71"/>
    </location>
</feature>
<name>A0A0L6V2W6_9BASI</name>
<sequence length="129" mass="14176">MSAWGFPKNDTCLRTVLRYQAENLGKRNPKLALAEKESAYKILKSLPGDSGAFSSGSSREPSNLELTNAESSSAKVTRLTRDILIGHEVFDPDSVGLNKGLQKLSITHWTMFELTNIQEPVEAGFPPLL</sequence>
<proteinExistence type="predicted"/>
<evidence type="ECO:0000256" key="1">
    <source>
        <dbReference type="SAM" id="MobiDB-lite"/>
    </source>
</evidence>
<comment type="caution">
    <text evidence="2">The sequence shown here is derived from an EMBL/GenBank/DDBJ whole genome shotgun (WGS) entry which is preliminary data.</text>
</comment>
<evidence type="ECO:0000313" key="3">
    <source>
        <dbReference type="Proteomes" id="UP000037035"/>
    </source>
</evidence>
<keyword evidence="3" id="KW-1185">Reference proteome</keyword>